<gene>
    <name evidence="2" type="ORF">HDC02029</name>
</gene>
<dbReference type="AlphaFoldDB" id="Q6IHP0"/>
<sequence length="215" mass="24578">MTFGIFTTCQRRPYTICMLHPGVLCPESSTLEPNQPATQPTVVVHGNCVVGCSMMSCLFVKRAQFGGIPSTTTCWHCATQKASNKKSLWDNDRPQKRLPGHFPRRYPRQPPVRAYPWENAAPQNSKKMRQFPPRGEWEMLENAFDTRRVTFIKKGIKLIYRSIRSTKKESFHHVPVPVTIFVADFTSSFFEATLPSGKMRPIFFCSKAVFQREGS</sequence>
<evidence type="ECO:0000256" key="1">
    <source>
        <dbReference type="SAM" id="MobiDB-lite"/>
    </source>
</evidence>
<feature type="compositionally biased region" description="Basic residues" evidence="1">
    <location>
        <begin position="96"/>
        <end position="105"/>
    </location>
</feature>
<accession>Q6IHP0</accession>
<reference evidence="2" key="1">
    <citation type="journal article" date="2003" name="Genome Biol.">
        <title>An integrated gene annotation and transcriptional profiling approach towards the full gene content of the Drosophila genome.</title>
        <authorList>
            <person name="Hild M."/>
            <person name="Beckmann B."/>
            <person name="Haas S.A."/>
            <person name="Koch B."/>
            <person name="Solovyev V."/>
            <person name="Busold C."/>
            <person name="Fellenberg K."/>
            <person name="Boutros M."/>
            <person name="Vingron M."/>
            <person name="Sauer F."/>
            <person name="Hoheisel J.D."/>
            <person name="Paro R."/>
        </authorList>
    </citation>
    <scope>NUCLEOTIDE SEQUENCE</scope>
</reference>
<proteinExistence type="predicted"/>
<dbReference type="EMBL" id="BK003376">
    <property type="protein sequence ID" value="DAA03575.1"/>
    <property type="molecule type" value="Genomic_DNA"/>
</dbReference>
<name>Q6IHP0_DROME</name>
<evidence type="ECO:0000313" key="2">
    <source>
        <dbReference type="EMBL" id="DAA03575.1"/>
    </source>
</evidence>
<organism evidence="2">
    <name type="scientific">Drosophila melanogaster</name>
    <name type="common">Fruit fly</name>
    <dbReference type="NCBI Taxonomy" id="7227"/>
    <lineage>
        <taxon>Eukaryota</taxon>
        <taxon>Metazoa</taxon>
        <taxon>Ecdysozoa</taxon>
        <taxon>Arthropoda</taxon>
        <taxon>Hexapoda</taxon>
        <taxon>Insecta</taxon>
        <taxon>Pterygota</taxon>
        <taxon>Neoptera</taxon>
        <taxon>Endopterygota</taxon>
        <taxon>Diptera</taxon>
        <taxon>Brachycera</taxon>
        <taxon>Muscomorpha</taxon>
        <taxon>Ephydroidea</taxon>
        <taxon>Drosophilidae</taxon>
        <taxon>Drosophila</taxon>
        <taxon>Sophophora</taxon>
    </lineage>
</organism>
<protein>
    <submittedName>
        <fullName evidence="2">HDC02029</fullName>
    </submittedName>
</protein>
<feature type="region of interest" description="Disordered" evidence="1">
    <location>
        <begin position="86"/>
        <end position="105"/>
    </location>
</feature>